<feature type="domain" description="R-spondin Fu-CRD" evidence="8">
    <location>
        <begin position="75"/>
        <end position="144"/>
    </location>
</feature>
<keyword evidence="10" id="KW-1185">Reference proteome</keyword>
<keyword evidence="6" id="KW-1133">Transmembrane helix</keyword>
<evidence type="ECO:0000313" key="10">
    <source>
        <dbReference type="Proteomes" id="UP001174136"/>
    </source>
</evidence>
<evidence type="ECO:0000256" key="4">
    <source>
        <dbReference type="ARBA" id="ARBA00023180"/>
    </source>
</evidence>
<feature type="region of interest" description="Disordered" evidence="5">
    <location>
        <begin position="1047"/>
        <end position="1066"/>
    </location>
</feature>
<dbReference type="AlphaFoldDB" id="A0AA47MZG5"/>
<comment type="caution">
    <text evidence="9">The sequence shown here is derived from an EMBL/GenBank/DDBJ whole genome shotgun (WGS) entry which is preliminary data.</text>
</comment>
<evidence type="ECO:0000256" key="2">
    <source>
        <dbReference type="ARBA" id="ARBA00022525"/>
    </source>
</evidence>
<sequence length="1108" mass="120450">MDLCVLAVLLVCCCCAAGSSGTGGTGGDPSCAAGHFLFRHQCVLCHPTCSRCGGHELYDCTTCGVDEDGHERFLHQGRCRIHCPRGYFPDRGRRVCLPCIANCELCTDANVCAKCREHYKLLNGVCQTASCERGQVEDPDTGECLDCEVGCNACSTDNPEICSSCIESHFLCSSSNNQRIPAPTPWQHSGTFRQQCRRHCPQGTYEDSGRRLCQACPAPCTDCRSDTLCLVCQTGYFINDGECVKQCPRQTFANADGWRCQSCHASCQTCHGPRSTHCESCVGGNSAVHGQCPLVNCPEGQYSNVNASLAILPARPALVHKHWIVQILAFTVICCQHIDYYSCNSKDKIVIFTGHFLDQESSCVERCPLGSYANTSTQLCEACSPNCEGCVHQLLHKQLYISTPGKVLVQLPRVKIPHIQLPQTTITTMQTIVVLARIDLITAHLLSVDRGFFETAEGLCNACDDSCVTCDGTRTQCLSCAEGRFLESGACRLNCSLRTYPGEDGTCRRCPPHCDVCSDERTCFSEFLWVSCSQMSAAYCYLFLYLILNGACKASCPAGYYDDMEEGRCGTCHPTCSTCFGPLADDCETCSEATPRLYDGACSKDCPPVTYYETAAMECQECHQTCASCSGPEANQCTQCERGLVLDPNTLLCGVTGDTACPPRTYLHDDQFTCKACHRQCYSCGGPGHDQCQTCAVPKFLYSKHSAALCCCDDCTCWSVCPVGMYSTKQDADGTELKFCLPCDHVCSTCSGASPKDCLTCSTGYLRLLTLCISHCPTGYYREGSSCEKCDRSCEQCTGPGPELCQACSAPLLELQGTKLCVERCPRRFYQRDAVCHRCHISCQTCTDGSPQSCVTCDRGNTFKENVCYPRCGEGHYYAQEASRPTVRHCLQQILLNTSSVIVLHVFIIHCSSCFCVLDYHCRTFVCHATAPVDTVSVRGQPTVFPAYLSSASMPRRADAPHAAKLGGMTQTAVCVTHAQVDFEPVVPTTLCTEAPLPKSADLDGHASAALPAALLLALAAALTVFALVKARAKKRLCWHRSYERLSGSASGAMPHGVPEPDSGNEADVVYTTKGGSVYRRYSFYHDQDPDAAQLDAADEDAHPLNQS</sequence>
<dbReference type="EMBL" id="JAOPHQ010001994">
    <property type="protein sequence ID" value="KAK0148862.1"/>
    <property type="molecule type" value="Genomic_DNA"/>
</dbReference>
<dbReference type="PANTHER" id="PTHR15332:SF175">
    <property type="entry name" value="PROPROTEIN CONVERTASE SUBTILISIN_KEXIN TYPE 5-LIKE"/>
    <property type="match status" value="1"/>
</dbReference>
<gene>
    <name evidence="9" type="primary">PCSK5_1</name>
    <name evidence="9" type="ORF">N1851_010715</name>
</gene>
<keyword evidence="6" id="KW-0472">Membrane</keyword>
<evidence type="ECO:0000313" key="9">
    <source>
        <dbReference type="EMBL" id="KAK0148862.1"/>
    </source>
</evidence>
<feature type="chain" id="PRO_5041284074" evidence="7">
    <location>
        <begin position="19"/>
        <end position="1108"/>
    </location>
</feature>
<dbReference type="Gene3D" id="2.10.220.10">
    <property type="entry name" value="Hormone Receptor, Insulin-like Growth Factor Receptor 1, Chain A, domain 2"/>
    <property type="match status" value="9"/>
</dbReference>
<dbReference type="Proteomes" id="UP001174136">
    <property type="component" value="Unassembled WGS sequence"/>
</dbReference>
<comment type="subcellular location">
    <subcellularLocation>
        <location evidence="1">Secreted</location>
    </subcellularLocation>
</comment>
<keyword evidence="2" id="KW-0964">Secreted</keyword>
<evidence type="ECO:0000256" key="3">
    <source>
        <dbReference type="ARBA" id="ARBA00022729"/>
    </source>
</evidence>
<feature type="signal peptide" evidence="7">
    <location>
        <begin position="1"/>
        <end position="18"/>
    </location>
</feature>
<keyword evidence="4" id="KW-0325">Glycoprotein</keyword>
<keyword evidence="6" id="KW-0812">Transmembrane</keyword>
<protein>
    <submittedName>
        <fullName evidence="9">Proprotein convertase subtilisin/kexin type 5</fullName>
    </submittedName>
</protein>
<evidence type="ECO:0000256" key="7">
    <source>
        <dbReference type="SAM" id="SignalP"/>
    </source>
</evidence>
<dbReference type="SUPFAM" id="SSF57184">
    <property type="entry name" value="Growth factor receptor domain"/>
    <property type="match status" value="5"/>
</dbReference>
<reference evidence="9" key="1">
    <citation type="journal article" date="2023" name="Front. Mar. Sci.">
        <title>A new Merluccius polli reference genome to investigate the effects of global change in West African waters.</title>
        <authorList>
            <person name="Mateo J.L."/>
            <person name="Blanco-Fernandez C."/>
            <person name="Garcia-Vazquez E."/>
            <person name="Machado-Schiaffino G."/>
        </authorList>
    </citation>
    <scope>NUCLEOTIDE SEQUENCE</scope>
    <source>
        <strain evidence="9">C29</strain>
        <tissue evidence="9">Fin</tissue>
    </source>
</reference>
<evidence type="ECO:0000256" key="5">
    <source>
        <dbReference type="SAM" id="MobiDB-lite"/>
    </source>
</evidence>
<dbReference type="InterPro" id="IPR043601">
    <property type="entry name" value="Rspo_Fu-CRD_dom"/>
</dbReference>
<dbReference type="PANTHER" id="PTHR15332">
    <property type="entry name" value="PROPROTEIN CONVERTASE SUBTILISIN_KEXIN TYPE 5-LIKE"/>
    <property type="match status" value="1"/>
</dbReference>
<evidence type="ECO:0000259" key="8">
    <source>
        <dbReference type="Pfam" id="PF15913"/>
    </source>
</evidence>
<proteinExistence type="predicted"/>
<dbReference type="InterPro" id="IPR009030">
    <property type="entry name" value="Growth_fac_rcpt_cys_sf"/>
</dbReference>
<evidence type="ECO:0000256" key="1">
    <source>
        <dbReference type="ARBA" id="ARBA00004613"/>
    </source>
</evidence>
<dbReference type="InterPro" id="IPR006212">
    <property type="entry name" value="Furin_repeat"/>
</dbReference>
<evidence type="ECO:0000256" key="6">
    <source>
        <dbReference type="SAM" id="Phobius"/>
    </source>
</evidence>
<keyword evidence="3 7" id="KW-0732">Signal</keyword>
<dbReference type="CDD" id="cd00064">
    <property type="entry name" value="FU"/>
    <property type="match status" value="7"/>
</dbReference>
<name>A0AA47MZG5_MERPO</name>
<accession>A0AA47MZG5</accession>
<feature type="transmembrane region" description="Helical" evidence="6">
    <location>
        <begin position="1009"/>
        <end position="1029"/>
    </location>
</feature>
<dbReference type="SMART" id="SM00261">
    <property type="entry name" value="FU"/>
    <property type="match status" value="13"/>
</dbReference>
<organism evidence="9 10">
    <name type="scientific">Merluccius polli</name>
    <name type="common">Benguela hake</name>
    <name type="synonym">Merluccius cadenati</name>
    <dbReference type="NCBI Taxonomy" id="89951"/>
    <lineage>
        <taxon>Eukaryota</taxon>
        <taxon>Metazoa</taxon>
        <taxon>Chordata</taxon>
        <taxon>Craniata</taxon>
        <taxon>Vertebrata</taxon>
        <taxon>Euteleostomi</taxon>
        <taxon>Actinopterygii</taxon>
        <taxon>Neopterygii</taxon>
        <taxon>Teleostei</taxon>
        <taxon>Neoteleostei</taxon>
        <taxon>Acanthomorphata</taxon>
        <taxon>Zeiogadaria</taxon>
        <taxon>Gadariae</taxon>
        <taxon>Gadiformes</taxon>
        <taxon>Gadoidei</taxon>
        <taxon>Merlucciidae</taxon>
        <taxon>Merluccius</taxon>
    </lineage>
</organism>
<dbReference type="Pfam" id="PF15913">
    <property type="entry name" value="Furin-like_2"/>
    <property type="match status" value="1"/>
</dbReference>
<dbReference type="GO" id="GO:0005576">
    <property type="term" value="C:extracellular region"/>
    <property type="evidence" value="ECO:0007669"/>
    <property type="project" value="UniProtKB-SubCell"/>
</dbReference>